<feature type="domain" description="Protein kinase" evidence="12">
    <location>
        <begin position="17"/>
        <end position="270"/>
    </location>
</feature>
<keyword evidence="6" id="KW-0418">Kinase</keyword>
<keyword evidence="15" id="KW-1185">Reference proteome</keyword>
<name>A0ABQ8FDG7_9FUNG</name>
<gene>
    <name evidence="14" type="ORF">BASA50_005090</name>
</gene>
<keyword evidence="5 10" id="KW-0547">Nucleotide-binding</keyword>
<feature type="compositionally biased region" description="Polar residues" evidence="11">
    <location>
        <begin position="386"/>
        <end position="402"/>
    </location>
</feature>
<keyword evidence="7 10" id="KW-0067">ATP-binding</keyword>
<dbReference type="PANTHER" id="PTHR48012:SF10">
    <property type="entry name" value="FI20177P1"/>
    <property type="match status" value="1"/>
</dbReference>
<dbReference type="InterPro" id="IPR011009">
    <property type="entry name" value="Kinase-like_dom_sf"/>
</dbReference>
<comment type="catalytic activity">
    <reaction evidence="8">
        <text>L-threonyl-[protein] + ATP = O-phospho-L-threonyl-[protein] + ADP + H(+)</text>
        <dbReference type="Rhea" id="RHEA:46608"/>
        <dbReference type="Rhea" id="RHEA-COMP:11060"/>
        <dbReference type="Rhea" id="RHEA-COMP:11605"/>
        <dbReference type="ChEBI" id="CHEBI:15378"/>
        <dbReference type="ChEBI" id="CHEBI:30013"/>
        <dbReference type="ChEBI" id="CHEBI:30616"/>
        <dbReference type="ChEBI" id="CHEBI:61977"/>
        <dbReference type="ChEBI" id="CHEBI:456216"/>
        <dbReference type="EC" id="2.7.11.1"/>
    </reaction>
</comment>
<evidence type="ECO:0000256" key="7">
    <source>
        <dbReference type="ARBA" id="ARBA00022840"/>
    </source>
</evidence>
<evidence type="ECO:0000259" key="13">
    <source>
        <dbReference type="PROSITE" id="PS50951"/>
    </source>
</evidence>
<evidence type="ECO:0000259" key="12">
    <source>
        <dbReference type="PROSITE" id="PS50011"/>
    </source>
</evidence>
<dbReference type="SMART" id="SM00220">
    <property type="entry name" value="S_TKc"/>
    <property type="match status" value="1"/>
</dbReference>
<feature type="region of interest" description="Disordered" evidence="11">
    <location>
        <begin position="255"/>
        <end position="444"/>
    </location>
</feature>
<protein>
    <recommendedName>
        <fullName evidence="2">non-specific serine/threonine protein kinase</fullName>
        <ecNumber evidence="2">2.7.11.1</ecNumber>
    </recommendedName>
</protein>
<dbReference type="InterPro" id="IPR000719">
    <property type="entry name" value="Prot_kinase_dom"/>
</dbReference>
<comment type="catalytic activity">
    <reaction evidence="9">
        <text>L-seryl-[protein] + ATP = O-phospho-L-seryl-[protein] + ADP + H(+)</text>
        <dbReference type="Rhea" id="RHEA:17989"/>
        <dbReference type="Rhea" id="RHEA-COMP:9863"/>
        <dbReference type="Rhea" id="RHEA-COMP:11604"/>
        <dbReference type="ChEBI" id="CHEBI:15378"/>
        <dbReference type="ChEBI" id="CHEBI:29999"/>
        <dbReference type="ChEBI" id="CHEBI:30616"/>
        <dbReference type="ChEBI" id="CHEBI:83421"/>
        <dbReference type="ChEBI" id="CHEBI:456216"/>
        <dbReference type="EC" id="2.7.11.1"/>
    </reaction>
</comment>
<dbReference type="PROSITE" id="PS50951">
    <property type="entry name" value="SARAH"/>
    <property type="match status" value="1"/>
</dbReference>
<feature type="region of interest" description="Disordered" evidence="11">
    <location>
        <begin position="534"/>
        <end position="559"/>
    </location>
</feature>
<comment type="caution">
    <text evidence="14">The sequence shown here is derived from an EMBL/GenBank/DDBJ whole genome shotgun (WGS) entry which is preliminary data.</text>
</comment>
<evidence type="ECO:0000256" key="4">
    <source>
        <dbReference type="ARBA" id="ARBA00022679"/>
    </source>
</evidence>
<feature type="compositionally biased region" description="Acidic residues" evidence="11">
    <location>
        <begin position="262"/>
        <end position="279"/>
    </location>
</feature>
<comment type="similarity">
    <text evidence="1">Belongs to the protein kinase superfamily. STE Ser/Thr protein kinase family. STE20 subfamily.</text>
</comment>
<dbReference type="PROSITE" id="PS00107">
    <property type="entry name" value="PROTEIN_KINASE_ATP"/>
    <property type="match status" value="1"/>
</dbReference>
<proteinExistence type="inferred from homology"/>
<dbReference type="Gene3D" id="4.10.170.10">
    <property type="entry name" value="p53-like tetramerisation domain"/>
    <property type="match status" value="1"/>
</dbReference>
<evidence type="ECO:0000313" key="15">
    <source>
        <dbReference type="Proteomes" id="UP001648503"/>
    </source>
</evidence>
<feature type="compositionally biased region" description="Low complexity" evidence="11">
    <location>
        <begin position="343"/>
        <end position="356"/>
    </location>
</feature>
<evidence type="ECO:0000313" key="14">
    <source>
        <dbReference type="EMBL" id="KAH6596384.1"/>
    </source>
</evidence>
<dbReference type="InterPro" id="IPR017441">
    <property type="entry name" value="Protein_kinase_ATP_BS"/>
</dbReference>
<dbReference type="Proteomes" id="UP001648503">
    <property type="component" value="Unassembled WGS sequence"/>
</dbReference>
<sequence length="559" mass="60469">MIGLSEQELESDPLDIFTIISKVGEGSYGSVHKAIFNRTGQTCAIKKIPIENDLEQNIKEIHTMTAFSSEHVVQYYGSYFLEDELWIVMEFCAAGSISDVMRLCDTCLSEDMIAVICRYVLQGLSYLHEKRKIHRDIKAGNILLNEFGEAKLADFGVTGQLTDAASKRVTVIGTPFWMAPEVIQEDGYGTNADIWSLGITCIEMAEGRPPYHNLHPMRAIFMIPSKPPPRLEAGEDFTDVFKKFISRCLTKNPANRPSALDLLEDEEDGVDEEEEEDVLTADIQSSFADIEIQDESEMGGDDTVKAGFMRSAQDVQHEQEEPSFDTIRHSDFPPFSKGAGSNSTPLSSASPAGSLSRSDHQSKPTETSGNDMGYGMTELDGKSNDQSRTTSSDNISSRQPMASQPAFKSGGAYATDARSANQGGDGNPTGGRKRSDASISSNSRTRRPTVFMADLNAVAVFLDEYNIEQLQQLLQAVEQSVTHELQGLHVRFDQKRQPVQQGLQAHAVDHVGASPQRRPSAAVSISGASTASSASVSSSLATGMGPGGGSGAVPSSGTT</sequence>
<evidence type="ECO:0000256" key="3">
    <source>
        <dbReference type="ARBA" id="ARBA00022527"/>
    </source>
</evidence>
<reference evidence="14 15" key="1">
    <citation type="submission" date="2021-02" db="EMBL/GenBank/DDBJ databases">
        <title>Variation within the Batrachochytrium salamandrivorans European outbreak.</title>
        <authorList>
            <person name="Kelly M."/>
            <person name="Pasmans F."/>
            <person name="Shea T.P."/>
            <person name="Munoz J.F."/>
            <person name="Carranza S."/>
            <person name="Cuomo C.A."/>
            <person name="Martel A."/>
        </authorList>
    </citation>
    <scope>NUCLEOTIDE SEQUENCE [LARGE SCALE GENOMIC DNA]</scope>
    <source>
        <strain evidence="14 15">AMFP18/2</strain>
    </source>
</reference>
<dbReference type="EC" id="2.7.11.1" evidence="2"/>
<dbReference type="InterPro" id="IPR011524">
    <property type="entry name" value="SARAH_dom"/>
</dbReference>
<evidence type="ECO:0000256" key="6">
    <source>
        <dbReference type="ARBA" id="ARBA00022777"/>
    </source>
</evidence>
<feature type="compositionally biased region" description="Basic and acidic residues" evidence="11">
    <location>
        <begin position="315"/>
        <end position="331"/>
    </location>
</feature>
<evidence type="ECO:0000256" key="2">
    <source>
        <dbReference type="ARBA" id="ARBA00012513"/>
    </source>
</evidence>
<dbReference type="PANTHER" id="PTHR48012">
    <property type="entry name" value="STERILE20-LIKE KINASE, ISOFORM B-RELATED"/>
    <property type="match status" value="1"/>
</dbReference>
<feature type="binding site" evidence="10">
    <location>
        <position position="47"/>
    </location>
    <ligand>
        <name>ATP</name>
        <dbReference type="ChEBI" id="CHEBI:30616"/>
    </ligand>
</feature>
<dbReference type="PROSITE" id="PS50011">
    <property type="entry name" value="PROTEIN_KINASE_DOM"/>
    <property type="match status" value="1"/>
</dbReference>
<keyword evidence="4" id="KW-0808">Transferase</keyword>
<accession>A0ABQ8FDG7</accession>
<evidence type="ECO:0000256" key="11">
    <source>
        <dbReference type="SAM" id="MobiDB-lite"/>
    </source>
</evidence>
<dbReference type="Gene3D" id="1.10.510.10">
    <property type="entry name" value="Transferase(Phosphotransferase) domain 1"/>
    <property type="match status" value="1"/>
</dbReference>
<dbReference type="SUPFAM" id="SSF56112">
    <property type="entry name" value="Protein kinase-like (PK-like)"/>
    <property type="match status" value="1"/>
</dbReference>
<dbReference type="EMBL" id="JAFCIX010000227">
    <property type="protein sequence ID" value="KAH6596384.1"/>
    <property type="molecule type" value="Genomic_DNA"/>
</dbReference>
<keyword evidence="3" id="KW-0723">Serine/threonine-protein kinase</keyword>
<feature type="compositionally biased region" description="Low complexity" evidence="11">
    <location>
        <begin position="534"/>
        <end position="543"/>
    </location>
</feature>
<evidence type="ECO:0000256" key="9">
    <source>
        <dbReference type="ARBA" id="ARBA00048679"/>
    </source>
</evidence>
<evidence type="ECO:0000256" key="5">
    <source>
        <dbReference type="ARBA" id="ARBA00022741"/>
    </source>
</evidence>
<evidence type="ECO:0000256" key="1">
    <source>
        <dbReference type="ARBA" id="ARBA00008874"/>
    </source>
</evidence>
<evidence type="ECO:0000256" key="8">
    <source>
        <dbReference type="ARBA" id="ARBA00047899"/>
    </source>
</evidence>
<evidence type="ECO:0000256" key="10">
    <source>
        <dbReference type="PROSITE-ProRule" id="PRU10141"/>
    </source>
</evidence>
<feature type="domain" description="SARAH" evidence="13">
    <location>
        <begin position="459"/>
        <end position="506"/>
    </location>
</feature>
<organism evidence="14 15">
    <name type="scientific">Batrachochytrium salamandrivorans</name>
    <dbReference type="NCBI Taxonomy" id="1357716"/>
    <lineage>
        <taxon>Eukaryota</taxon>
        <taxon>Fungi</taxon>
        <taxon>Fungi incertae sedis</taxon>
        <taxon>Chytridiomycota</taxon>
        <taxon>Chytridiomycota incertae sedis</taxon>
        <taxon>Chytridiomycetes</taxon>
        <taxon>Rhizophydiales</taxon>
        <taxon>Rhizophydiales incertae sedis</taxon>
        <taxon>Batrachochytrium</taxon>
    </lineage>
</organism>
<dbReference type="Pfam" id="PF00069">
    <property type="entry name" value="Pkinase"/>
    <property type="match status" value="1"/>
</dbReference>
<feature type="compositionally biased region" description="Acidic residues" evidence="11">
    <location>
        <begin position="291"/>
        <end position="300"/>
    </location>
</feature>
<dbReference type="InterPro" id="IPR036674">
    <property type="entry name" value="p53_tetramer_sf"/>
</dbReference>
<dbReference type="InterPro" id="IPR050629">
    <property type="entry name" value="STE20/SPS1-PAK"/>
</dbReference>